<sequence length="44" mass="4855">MSSEKCGGPHSRSIPLISAIRNTSWMSVQSRGRRLAGYISLCEM</sequence>
<evidence type="ECO:0000313" key="1">
    <source>
        <dbReference type="EMBL" id="ABK70478.1"/>
    </source>
</evidence>
<dbReference type="KEGG" id="msm:MSMEG_3728"/>
<name>A0QYP0_MYCS2</name>
<organism evidence="1 2">
    <name type="scientific">Mycolicibacterium smegmatis (strain ATCC 700084 / mc(2)155)</name>
    <name type="common">Mycobacterium smegmatis</name>
    <dbReference type="NCBI Taxonomy" id="246196"/>
    <lineage>
        <taxon>Bacteria</taxon>
        <taxon>Bacillati</taxon>
        <taxon>Actinomycetota</taxon>
        <taxon>Actinomycetes</taxon>
        <taxon>Mycobacteriales</taxon>
        <taxon>Mycobacteriaceae</taxon>
        <taxon>Mycolicibacterium</taxon>
    </lineage>
</organism>
<proteinExistence type="predicted"/>
<dbReference type="EMBL" id="CP000480">
    <property type="protein sequence ID" value="ABK70478.1"/>
    <property type="molecule type" value="Genomic_DNA"/>
</dbReference>
<evidence type="ECO:0000313" key="2">
    <source>
        <dbReference type="Proteomes" id="UP000000757"/>
    </source>
</evidence>
<protein>
    <submittedName>
        <fullName evidence="1">Uncharacterized protein</fullName>
    </submittedName>
</protein>
<reference evidence="1 2" key="1">
    <citation type="submission" date="2006-10" db="EMBL/GenBank/DDBJ databases">
        <authorList>
            <person name="Fleischmann R.D."/>
            <person name="Dodson R.J."/>
            <person name="Haft D.H."/>
            <person name="Merkel J.S."/>
            <person name="Nelson W.C."/>
            <person name="Fraser C.M."/>
        </authorList>
    </citation>
    <scope>NUCLEOTIDE SEQUENCE [LARGE SCALE GENOMIC DNA]</scope>
    <source>
        <strain evidence="2">ATCC 700084 / mc(2)155</strain>
    </source>
</reference>
<dbReference type="STRING" id="246196.MSMEG_3728"/>
<dbReference type="Proteomes" id="UP000000757">
    <property type="component" value="Chromosome"/>
</dbReference>
<accession>A0QYP0</accession>
<keyword evidence="2" id="KW-1185">Reference proteome</keyword>
<dbReference type="AlphaFoldDB" id="A0QYP0"/>
<gene>
    <name evidence="1" type="ordered locus">MSMEG_3728</name>
</gene>